<accession>A0A9W6XRQ7</accession>
<dbReference type="Gene3D" id="3.10.10.10">
    <property type="entry name" value="HIV Type 1 Reverse Transcriptase, subunit A, domain 1"/>
    <property type="match status" value="1"/>
</dbReference>
<feature type="domain" description="Reverse transcriptase" evidence="1">
    <location>
        <begin position="20"/>
        <end position="139"/>
    </location>
</feature>
<gene>
    <name evidence="2" type="ORF">Pfra01_001506300</name>
</gene>
<protein>
    <submittedName>
        <fullName evidence="2">Unnamed protein product</fullName>
    </submittedName>
</protein>
<organism evidence="2 3">
    <name type="scientific">Phytophthora fragariaefolia</name>
    <dbReference type="NCBI Taxonomy" id="1490495"/>
    <lineage>
        <taxon>Eukaryota</taxon>
        <taxon>Sar</taxon>
        <taxon>Stramenopiles</taxon>
        <taxon>Oomycota</taxon>
        <taxon>Peronosporomycetes</taxon>
        <taxon>Peronosporales</taxon>
        <taxon>Peronosporaceae</taxon>
        <taxon>Phytophthora</taxon>
    </lineage>
</organism>
<dbReference type="InterPro" id="IPR043502">
    <property type="entry name" value="DNA/RNA_pol_sf"/>
</dbReference>
<dbReference type="Pfam" id="PF00078">
    <property type="entry name" value="RVT_1"/>
    <property type="match status" value="1"/>
</dbReference>
<dbReference type="OrthoDB" id="103417at2759"/>
<evidence type="ECO:0000259" key="1">
    <source>
        <dbReference type="Pfam" id="PF00078"/>
    </source>
</evidence>
<dbReference type="AlphaFoldDB" id="A0A9W6XRQ7"/>
<evidence type="ECO:0000313" key="2">
    <source>
        <dbReference type="EMBL" id="GMF43908.1"/>
    </source>
</evidence>
<dbReference type="EMBL" id="BSXT01001603">
    <property type="protein sequence ID" value="GMF43908.1"/>
    <property type="molecule type" value="Genomic_DNA"/>
</dbReference>
<name>A0A9W6XRQ7_9STRA</name>
<keyword evidence="3" id="KW-1185">Reference proteome</keyword>
<reference evidence="2" key="1">
    <citation type="submission" date="2023-04" db="EMBL/GenBank/DDBJ databases">
        <title>Phytophthora fragariaefolia NBRC 109709.</title>
        <authorList>
            <person name="Ichikawa N."/>
            <person name="Sato H."/>
            <person name="Tonouchi N."/>
        </authorList>
    </citation>
    <scope>NUCLEOTIDE SEQUENCE</scope>
    <source>
        <strain evidence="2">NBRC 109709</strain>
    </source>
</reference>
<dbReference type="CDD" id="cd01647">
    <property type="entry name" value="RT_LTR"/>
    <property type="match status" value="1"/>
</dbReference>
<dbReference type="SUPFAM" id="SSF56672">
    <property type="entry name" value="DNA/RNA polymerases"/>
    <property type="match status" value="1"/>
</dbReference>
<dbReference type="PANTHER" id="PTHR33064:SF37">
    <property type="entry name" value="RIBONUCLEASE H"/>
    <property type="match status" value="1"/>
</dbReference>
<dbReference type="PANTHER" id="PTHR33064">
    <property type="entry name" value="POL PROTEIN"/>
    <property type="match status" value="1"/>
</dbReference>
<sequence length="260" mass="29798">MAVRPDSRSNAKPPLSDCKGQGVYFFATFDLFKGFWQLLLHPDCRTFFSFITNDTVFTPTRVQQEETDSLIQFQNQMQEVFRDMLYEKLIWVDGIVVFAKTAEEFIAVLRKLFSRIHEYRLKLNAKKSFLHAREISWCGRVIDGDGVRHDPERVAALSSLPLPAKAADLQKILCAANWLRESVIDFAQRAAPLQNKLEAVFAGHSRKQRYAESLRLSWTMGKEQHYRDFLDCIARSTKLVFPSETVTVCVTTDASDSFAS</sequence>
<dbReference type="InterPro" id="IPR043128">
    <property type="entry name" value="Rev_trsase/Diguanyl_cyclase"/>
</dbReference>
<comment type="caution">
    <text evidence="2">The sequence shown here is derived from an EMBL/GenBank/DDBJ whole genome shotgun (WGS) entry which is preliminary data.</text>
</comment>
<dbReference type="Proteomes" id="UP001165121">
    <property type="component" value="Unassembled WGS sequence"/>
</dbReference>
<proteinExistence type="predicted"/>
<dbReference type="InterPro" id="IPR000477">
    <property type="entry name" value="RT_dom"/>
</dbReference>
<dbReference type="Gene3D" id="3.30.70.270">
    <property type="match status" value="2"/>
</dbReference>
<evidence type="ECO:0000313" key="3">
    <source>
        <dbReference type="Proteomes" id="UP001165121"/>
    </source>
</evidence>
<dbReference type="InterPro" id="IPR051320">
    <property type="entry name" value="Viral_Replic_Matur_Polypro"/>
</dbReference>